<accession>A0ABW3QIC4</accession>
<dbReference type="RefSeq" id="WP_380718576.1">
    <property type="nucleotide sequence ID" value="NZ_JBHTLK010000002.1"/>
</dbReference>
<gene>
    <name evidence="2" type="ORF">ACFQ3T_00765</name>
</gene>
<dbReference type="Gene3D" id="3.40.50.300">
    <property type="entry name" value="P-loop containing nucleotide triphosphate hydrolases"/>
    <property type="match status" value="1"/>
</dbReference>
<keyword evidence="3" id="KW-1185">Reference proteome</keyword>
<feature type="region of interest" description="Disordered" evidence="1">
    <location>
        <begin position="1"/>
        <end position="20"/>
    </location>
</feature>
<dbReference type="InterPro" id="IPR027417">
    <property type="entry name" value="P-loop_NTPase"/>
</dbReference>
<proteinExistence type="predicted"/>
<name>A0ABW3QIC4_9PSEU</name>
<dbReference type="EMBL" id="JBHTLK010000002">
    <property type="protein sequence ID" value="MFD1145650.1"/>
    <property type="molecule type" value="Genomic_DNA"/>
</dbReference>
<dbReference type="SUPFAM" id="SSF52540">
    <property type="entry name" value="P-loop containing nucleoside triphosphate hydrolases"/>
    <property type="match status" value="1"/>
</dbReference>
<evidence type="ECO:0000256" key="1">
    <source>
        <dbReference type="SAM" id="MobiDB-lite"/>
    </source>
</evidence>
<organism evidence="2 3">
    <name type="scientific">Saccharothrix hoggarensis</name>
    <dbReference type="NCBI Taxonomy" id="913853"/>
    <lineage>
        <taxon>Bacteria</taxon>
        <taxon>Bacillati</taxon>
        <taxon>Actinomycetota</taxon>
        <taxon>Actinomycetes</taxon>
        <taxon>Pseudonocardiales</taxon>
        <taxon>Pseudonocardiaceae</taxon>
        <taxon>Saccharothrix</taxon>
    </lineage>
</organism>
<evidence type="ECO:0000313" key="2">
    <source>
        <dbReference type="EMBL" id="MFD1145650.1"/>
    </source>
</evidence>
<reference evidence="3" key="1">
    <citation type="journal article" date="2019" name="Int. J. Syst. Evol. Microbiol.">
        <title>The Global Catalogue of Microorganisms (GCM) 10K type strain sequencing project: providing services to taxonomists for standard genome sequencing and annotation.</title>
        <authorList>
            <consortium name="The Broad Institute Genomics Platform"/>
            <consortium name="The Broad Institute Genome Sequencing Center for Infectious Disease"/>
            <person name="Wu L."/>
            <person name="Ma J."/>
        </authorList>
    </citation>
    <scope>NUCLEOTIDE SEQUENCE [LARGE SCALE GENOMIC DNA]</scope>
    <source>
        <strain evidence="3">CCUG 60214</strain>
    </source>
</reference>
<dbReference type="Proteomes" id="UP001597168">
    <property type="component" value="Unassembled WGS sequence"/>
</dbReference>
<evidence type="ECO:0008006" key="4">
    <source>
        <dbReference type="Google" id="ProtNLM"/>
    </source>
</evidence>
<comment type="caution">
    <text evidence="2">The sequence shown here is derived from an EMBL/GenBank/DDBJ whole genome shotgun (WGS) entry which is preliminary data.</text>
</comment>
<sequence>MQDREDPPFELDENGLLPESGRLDEELLRLRDLPSAGMALVLLGEPGTGKTTAFGQLTGADAATVSPKPGQSGTVWVLGSELTDLASFRELIGDHLEALPRADSTGPFPTALTIVLDQLDESPMLARLSRRFQSALAAVDTRSLRLLIACRSADYPTGLTGVLEQALDRCVVADLAPLTRADVTTLATQVGVDGERFIRAVVDAGVGVLANVPLTLRILVDAYRGSRTGEVAYSTVTSSRRL</sequence>
<evidence type="ECO:0000313" key="3">
    <source>
        <dbReference type="Proteomes" id="UP001597168"/>
    </source>
</evidence>
<protein>
    <recommendedName>
        <fullName evidence="4">AAA ATPase-like protein</fullName>
    </recommendedName>
</protein>